<reference evidence="1" key="1">
    <citation type="submission" date="2022-07" db="EMBL/GenBank/DDBJ databases">
        <title>Genome Sequence of Lecanicillium saksenae.</title>
        <authorList>
            <person name="Buettner E."/>
        </authorList>
    </citation>
    <scope>NUCLEOTIDE SEQUENCE</scope>
    <source>
        <strain evidence="1">VT-O1</strain>
    </source>
</reference>
<name>A0ACC1QWZ9_9HYPO</name>
<evidence type="ECO:0000313" key="1">
    <source>
        <dbReference type="EMBL" id="KAJ3494070.1"/>
    </source>
</evidence>
<dbReference type="EMBL" id="JANAKD010000418">
    <property type="protein sequence ID" value="KAJ3494070.1"/>
    <property type="molecule type" value="Genomic_DNA"/>
</dbReference>
<keyword evidence="2" id="KW-1185">Reference proteome</keyword>
<organism evidence="1 2">
    <name type="scientific">Lecanicillium saksenae</name>
    <dbReference type="NCBI Taxonomy" id="468837"/>
    <lineage>
        <taxon>Eukaryota</taxon>
        <taxon>Fungi</taxon>
        <taxon>Dikarya</taxon>
        <taxon>Ascomycota</taxon>
        <taxon>Pezizomycotina</taxon>
        <taxon>Sordariomycetes</taxon>
        <taxon>Hypocreomycetidae</taxon>
        <taxon>Hypocreales</taxon>
        <taxon>Cordycipitaceae</taxon>
        <taxon>Lecanicillium</taxon>
    </lineage>
</organism>
<accession>A0ACC1QWZ9</accession>
<protein>
    <submittedName>
        <fullName evidence="1">Uncharacterized protein</fullName>
    </submittedName>
</protein>
<gene>
    <name evidence="1" type="ORF">NLG97_g4312</name>
</gene>
<proteinExistence type="predicted"/>
<comment type="caution">
    <text evidence="1">The sequence shown here is derived from an EMBL/GenBank/DDBJ whole genome shotgun (WGS) entry which is preliminary data.</text>
</comment>
<dbReference type="Proteomes" id="UP001148737">
    <property type="component" value="Unassembled WGS sequence"/>
</dbReference>
<sequence length="368" mass="41462">MQFERFGQLPAELRHKIWKLTAQSTFRIDFKLRKSGSVMECAFTVTRVTGSVLACREAKGVIEKEMENAETFKGVCGEMRPADSTTTWKITRAPDIRLQPDQDTVYVEGFPSKVPFEVLSFAYPALCQTTIAIAVSTWNPLDAKHRLTEVPQQLCNFFPRPRAVTLVIITGIEKRTAALEEARQQLQQDFASTSIFHDKFMRLRYAKSFAVLRNIPLYISSCQWKDITKPTLDKTEFCDSFWFLRCKPEAEISAANIPLQDRTMLSLSMRDQMFWQVNAERLDDGHKQVHMGAFPSSCHKPPSAVSALPESSTLGDIPSSSSPENHNPPVSPSVLVLGVEVTPGVRALMHRAYEVGYVLSHELRGVSF</sequence>
<evidence type="ECO:0000313" key="2">
    <source>
        <dbReference type="Proteomes" id="UP001148737"/>
    </source>
</evidence>